<geneLocation type="plasmid" evidence="3">
    <name>prln1</name>
</geneLocation>
<dbReference type="Gene3D" id="3.40.50.150">
    <property type="entry name" value="Vaccinia Virus protein VP39"/>
    <property type="match status" value="1"/>
</dbReference>
<dbReference type="InterPro" id="IPR041698">
    <property type="entry name" value="Methyltransf_25"/>
</dbReference>
<accession>A0A2K9ZCC2</accession>
<dbReference type="InterPro" id="IPR029063">
    <property type="entry name" value="SAM-dependent_MTases_sf"/>
</dbReference>
<evidence type="ECO:0000259" key="1">
    <source>
        <dbReference type="Pfam" id="PF13649"/>
    </source>
</evidence>
<dbReference type="Pfam" id="PF13649">
    <property type="entry name" value="Methyltransf_25"/>
    <property type="match status" value="1"/>
</dbReference>
<gene>
    <name evidence="2" type="ORF">CUJ84_pRLN1000414</name>
</gene>
<dbReference type="InterPro" id="IPR050508">
    <property type="entry name" value="Methyltransf_Superfamily"/>
</dbReference>
<keyword evidence="2" id="KW-0614">Plasmid</keyword>
<dbReference type="EMBL" id="CP025013">
    <property type="protein sequence ID" value="AUW45879.1"/>
    <property type="molecule type" value="Genomic_DNA"/>
</dbReference>
<feature type="domain" description="Methyltransferase" evidence="1">
    <location>
        <begin position="72"/>
        <end position="162"/>
    </location>
</feature>
<dbReference type="GO" id="GO:0008168">
    <property type="term" value="F:methyltransferase activity"/>
    <property type="evidence" value="ECO:0007669"/>
    <property type="project" value="TreeGrafter"/>
</dbReference>
<dbReference type="AlphaFoldDB" id="A0A2K9ZCC2"/>
<dbReference type="CDD" id="cd02440">
    <property type="entry name" value="AdoMet_MTases"/>
    <property type="match status" value="1"/>
</dbReference>
<protein>
    <recommendedName>
        <fullName evidence="1">Methyltransferase domain-containing protein</fullName>
    </recommendedName>
</protein>
<sequence>MGANGGQFGRLHEGKIVTVGTRSLEGVPDARETAYIAAMSRAKIVSAYAQWGTTSEAEDFAIDRYLPDDARVLDLGCGAGRMVDVFGDRFGSYSGVDGSPEMIAAARSKHPACEFEVADIAGLTIAPASVDAVLLMHNVIDSLCPFARRGIVLEMARASLSPRGILVCSSHLLHSGMSSGYIVEDYHGVEVSNYRSTASEFCAEVEKAGFNVVFLMKDKRGSQADWMYIVGTPRS</sequence>
<dbReference type="PANTHER" id="PTHR42912">
    <property type="entry name" value="METHYLTRANSFERASE"/>
    <property type="match status" value="1"/>
</dbReference>
<name>A0A2K9ZCC2_RHILE</name>
<evidence type="ECO:0000313" key="2">
    <source>
        <dbReference type="EMBL" id="AUW45879.1"/>
    </source>
</evidence>
<dbReference type="SUPFAM" id="SSF53335">
    <property type="entry name" value="S-adenosyl-L-methionine-dependent methyltransferases"/>
    <property type="match status" value="1"/>
</dbReference>
<proteinExistence type="predicted"/>
<reference evidence="2 3" key="1">
    <citation type="submission" date="2017-11" db="EMBL/GenBank/DDBJ databases">
        <title>Complete genome of Rhizobium leguminosarum Norway, an ineffective micro-symbiont.</title>
        <authorList>
            <person name="Hoffrichter A."/>
            <person name="Liang J."/>
            <person name="Brachmann A."/>
            <person name="Marin M."/>
        </authorList>
    </citation>
    <scope>NUCLEOTIDE SEQUENCE [LARGE SCALE GENOMIC DNA]</scope>
    <source>
        <strain evidence="2 3">Norway</strain>
        <plasmid evidence="3">Plasmid prln1</plasmid>
    </source>
</reference>
<evidence type="ECO:0000313" key="3">
    <source>
        <dbReference type="Proteomes" id="UP000238523"/>
    </source>
</evidence>
<organism evidence="2 3">
    <name type="scientific">Rhizobium leguminosarum</name>
    <dbReference type="NCBI Taxonomy" id="384"/>
    <lineage>
        <taxon>Bacteria</taxon>
        <taxon>Pseudomonadati</taxon>
        <taxon>Pseudomonadota</taxon>
        <taxon>Alphaproteobacteria</taxon>
        <taxon>Hyphomicrobiales</taxon>
        <taxon>Rhizobiaceae</taxon>
        <taxon>Rhizobium/Agrobacterium group</taxon>
        <taxon>Rhizobium</taxon>
    </lineage>
</organism>
<dbReference type="Proteomes" id="UP000238523">
    <property type="component" value="Plasmid pRLN1"/>
</dbReference>